<dbReference type="EMBL" id="AP023366">
    <property type="protein sequence ID" value="BCJ88465.1"/>
    <property type="molecule type" value="Genomic_DNA"/>
</dbReference>
<proteinExistence type="predicted"/>
<gene>
    <name evidence="2" type="ORF">skT53_34500</name>
</gene>
<evidence type="ECO:0000313" key="3">
    <source>
        <dbReference type="Proteomes" id="UP000593802"/>
    </source>
</evidence>
<feature type="transmembrane region" description="Helical" evidence="1">
    <location>
        <begin position="78"/>
        <end position="97"/>
    </location>
</feature>
<protein>
    <submittedName>
        <fullName evidence="2">Uncharacterized protein</fullName>
    </submittedName>
</protein>
<accession>A0A7I8DEI5</accession>
<keyword evidence="3" id="KW-1185">Reference proteome</keyword>
<keyword evidence="1" id="KW-0472">Membrane</keyword>
<dbReference type="AlphaFoldDB" id="A0A7I8DEI5"/>
<keyword evidence="1" id="KW-1133">Transmembrane helix</keyword>
<dbReference type="KEGG" id="eff:skT53_34500"/>
<evidence type="ECO:0000313" key="2">
    <source>
        <dbReference type="EMBL" id="BCJ88465.1"/>
    </source>
</evidence>
<name>A0A7I8DEI5_9BACL</name>
<evidence type="ECO:0000256" key="1">
    <source>
        <dbReference type="SAM" id="Phobius"/>
    </source>
</evidence>
<keyword evidence="1" id="KW-0812">Transmembrane</keyword>
<sequence length="135" mass="15489">MDIREHRFSVYFVRFQLTFFLQLSESVTSGSNEEWYLQQLISYFQSIGYASVQSHQLGIATMIQQIQAEANVLAFQNAFFVSIILGLLSVIPALFLYQNLNFPVKLTTRRNSISLNRPMGRMVNDKADIAEGRTQ</sequence>
<dbReference type="Proteomes" id="UP000593802">
    <property type="component" value="Chromosome"/>
</dbReference>
<organism evidence="2 3">
    <name type="scientific">Effusibacillus dendaii</name>
    <dbReference type="NCBI Taxonomy" id="2743772"/>
    <lineage>
        <taxon>Bacteria</taxon>
        <taxon>Bacillati</taxon>
        <taxon>Bacillota</taxon>
        <taxon>Bacilli</taxon>
        <taxon>Bacillales</taxon>
        <taxon>Alicyclobacillaceae</taxon>
        <taxon>Effusibacillus</taxon>
    </lineage>
</organism>
<reference evidence="2 3" key="1">
    <citation type="submission" date="2020-08" db="EMBL/GenBank/DDBJ databases">
        <title>Complete Genome Sequence of Effusibacillus dendaii Strain skT53, Isolated from Farmland soil.</title>
        <authorList>
            <person name="Konishi T."/>
            <person name="Kawasaki H."/>
        </authorList>
    </citation>
    <scope>NUCLEOTIDE SEQUENCE [LARGE SCALE GENOMIC DNA]</scope>
    <source>
        <strain evidence="3">skT53</strain>
    </source>
</reference>